<evidence type="ECO:0000313" key="3">
    <source>
        <dbReference type="Proteomes" id="UP000603369"/>
    </source>
</evidence>
<feature type="domain" description="HTH marR-type" evidence="1">
    <location>
        <begin position="1"/>
        <end position="142"/>
    </location>
</feature>
<dbReference type="RefSeq" id="WP_200435886.1">
    <property type="nucleotide sequence ID" value="NZ_CP175764.1"/>
</dbReference>
<dbReference type="SUPFAM" id="SSF46785">
    <property type="entry name" value="Winged helix' DNA-binding domain"/>
    <property type="match status" value="1"/>
</dbReference>
<dbReference type="InterPro" id="IPR036388">
    <property type="entry name" value="WH-like_DNA-bd_sf"/>
</dbReference>
<dbReference type="InterPro" id="IPR000835">
    <property type="entry name" value="HTH_MarR-typ"/>
</dbReference>
<sequence length="152" mass="16926">MRVEQSAAWGDFVAMQEALHARLSGELQSGSRLSEADYAVLAVLNRRRQISTRPHELAAELRWEKSRLHRQLVRMESRKLVSRREAPELGPRAVEVTVTERGSAAFNAAIVRHTAAVEEIVVGTLSDEDLQTLGRISRTLLRGVVKEGTSES</sequence>
<dbReference type="InterPro" id="IPR039422">
    <property type="entry name" value="MarR/SlyA-like"/>
</dbReference>
<dbReference type="Gene3D" id="1.10.10.10">
    <property type="entry name" value="Winged helix-like DNA-binding domain superfamily/Winged helix DNA-binding domain"/>
    <property type="match status" value="1"/>
</dbReference>
<reference evidence="2 3" key="1">
    <citation type="submission" date="2020-12" db="EMBL/GenBank/DDBJ databases">
        <title>Draft genome sequence of the commensal strain Corynebacterium tuberculostearicum MFP09/CIP 102622 isolated from human skin.</title>
        <authorList>
            <person name="Boukerb A.M."/>
            <person name="Janvier X."/>
            <person name="Feuilloley M.G.J."/>
            <person name="Groboillot A."/>
        </authorList>
    </citation>
    <scope>NUCLEOTIDE SEQUENCE [LARGE SCALE GENOMIC DNA]</scope>
    <source>
        <strain evidence="2 3">CIP 102622</strain>
    </source>
</reference>
<accession>A0A8I1I024</accession>
<gene>
    <name evidence="2" type="ORF">JDP02_07025</name>
</gene>
<dbReference type="EMBL" id="JAEHFL010000009">
    <property type="protein sequence ID" value="MBK3428266.1"/>
    <property type="molecule type" value="Genomic_DNA"/>
</dbReference>
<dbReference type="AlphaFoldDB" id="A0A8I1I024"/>
<dbReference type="Proteomes" id="UP000603369">
    <property type="component" value="Unassembled WGS sequence"/>
</dbReference>
<name>A0A8I1I024_9CORY</name>
<dbReference type="PROSITE" id="PS50995">
    <property type="entry name" value="HTH_MARR_2"/>
    <property type="match status" value="1"/>
</dbReference>
<dbReference type="PANTHER" id="PTHR33164:SF99">
    <property type="entry name" value="MARR FAMILY REGULATORY PROTEIN"/>
    <property type="match status" value="1"/>
</dbReference>
<evidence type="ECO:0000313" key="2">
    <source>
        <dbReference type="EMBL" id="MBK3428266.1"/>
    </source>
</evidence>
<dbReference type="SMART" id="SM00347">
    <property type="entry name" value="HTH_MARR"/>
    <property type="match status" value="1"/>
</dbReference>
<dbReference type="GO" id="GO:0006950">
    <property type="term" value="P:response to stress"/>
    <property type="evidence" value="ECO:0007669"/>
    <property type="project" value="TreeGrafter"/>
</dbReference>
<dbReference type="PANTHER" id="PTHR33164">
    <property type="entry name" value="TRANSCRIPTIONAL REGULATOR, MARR FAMILY"/>
    <property type="match status" value="1"/>
</dbReference>
<dbReference type="GO" id="GO:0003700">
    <property type="term" value="F:DNA-binding transcription factor activity"/>
    <property type="evidence" value="ECO:0007669"/>
    <property type="project" value="InterPro"/>
</dbReference>
<proteinExistence type="predicted"/>
<comment type="caution">
    <text evidence="2">The sequence shown here is derived from an EMBL/GenBank/DDBJ whole genome shotgun (WGS) entry which is preliminary data.</text>
</comment>
<dbReference type="InterPro" id="IPR036390">
    <property type="entry name" value="WH_DNA-bd_sf"/>
</dbReference>
<keyword evidence="3" id="KW-1185">Reference proteome</keyword>
<evidence type="ECO:0000259" key="1">
    <source>
        <dbReference type="PROSITE" id="PS50995"/>
    </source>
</evidence>
<organism evidence="2 3">
    <name type="scientific">Corynebacterium tuberculostearicum</name>
    <dbReference type="NCBI Taxonomy" id="38304"/>
    <lineage>
        <taxon>Bacteria</taxon>
        <taxon>Bacillati</taxon>
        <taxon>Actinomycetota</taxon>
        <taxon>Actinomycetes</taxon>
        <taxon>Mycobacteriales</taxon>
        <taxon>Corynebacteriaceae</taxon>
        <taxon>Corynebacterium</taxon>
    </lineage>
</organism>
<protein>
    <submittedName>
        <fullName evidence="2">Winged helix-turn-helix transcriptional regulator</fullName>
    </submittedName>
</protein>